<keyword evidence="2" id="KW-0808">Transferase</keyword>
<dbReference type="Gene3D" id="3.90.1150.10">
    <property type="entry name" value="Aspartate Aminotransferase, domain 1"/>
    <property type="match status" value="1"/>
</dbReference>
<dbReference type="InterPro" id="IPR015422">
    <property type="entry name" value="PyrdxlP-dep_Trfase_small"/>
</dbReference>
<comment type="caution">
    <text evidence="2">The sequence shown here is derived from an EMBL/GenBank/DDBJ whole genome shotgun (WGS) entry which is preliminary data.</text>
</comment>
<dbReference type="Proteomes" id="UP001596047">
    <property type="component" value="Unassembled WGS sequence"/>
</dbReference>
<dbReference type="EMBL" id="JBHSOW010000006">
    <property type="protein sequence ID" value="MFC5647703.1"/>
    <property type="molecule type" value="Genomic_DNA"/>
</dbReference>
<dbReference type="CDD" id="cd00616">
    <property type="entry name" value="AHBA_syn"/>
    <property type="match status" value="1"/>
</dbReference>
<evidence type="ECO:0000256" key="1">
    <source>
        <dbReference type="RuleBase" id="RU004508"/>
    </source>
</evidence>
<reference evidence="3" key="1">
    <citation type="journal article" date="2019" name="Int. J. Syst. Evol. Microbiol.">
        <title>The Global Catalogue of Microorganisms (GCM) 10K type strain sequencing project: providing services to taxonomists for standard genome sequencing and annotation.</title>
        <authorList>
            <consortium name="The Broad Institute Genomics Platform"/>
            <consortium name="The Broad Institute Genome Sequencing Center for Infectious Disease"/>
            <person name="Wu L."/>
            <person name="Ma J."/>
        </authorList>
    </citation>
    <scope>NUCLEOTIDE SEQUENCE [LARGE SCALE GENOMIC DNA]</scope>
    <source>
        <strain evidence="3">CGMCC 1.3240</strain>
    </source>
</reference>
<keyword evidence="3" id="KW-1185">Reference proteome</keyword>
<dbReference type="InterPro" id="IPR015421">
    <property type="entry name" value="PyrdxlP-dep_Trfase_major"/>
</dbReference>
<comment type="similarity">
    <text evidence="1">Belongs to the DegT/DnrJ/EryC1 family.</text>
</comment>
<accession>A0ABW0VQX6</accession>
<proteinExistence type="inferred from homology"/>
<dbReference type="RefSeq" id="WP_379186160.1">
    <property type="nucleotide sequence ID" value="NZ_JBHSOW010000006.1"/>
</dbReference>
<dbReference type="SUPFAM" id="SSF53383">
    <property type="entry name" value="PLP-dependent transferases"/>
    <property type="match status" value="1"/>
</dbReference>
<dbReference type="PIRSF" id="PIRSF000390">
    <property type="entry name" value="PLP_StrS"/>
    <property type="match status" value="1"/>
</dbReference>
<organism evidence="2 3">
    <name type="scientific">Paenibacillus solisilvae</name>
    <dbReference type="NCBI Taxonomy" id="2486751"/>
    <lineage>
        <taxon>Bacteria</taxon>
        <taxon>Bacillati</taxon>
        <taxon>Bacillota</taxon>
        <taxon>Bacilli</taxon>
        <taxon>Bacillales</taxon>
        <taxon>Paenibacillaceae</taxon>
        <taxon>Paenibacillus</taxon>
    </lineage>
</organism>
<dbReference type="PANTHER" id="PTHR30244">
    <property type="entry name" value="TRANSAMINASE"/>
    <property type="match status" value="1"/>
</dbReference>
<dbReference type="Pfam" id="PF01041">
    <property type="entry name" value="DegT_DnrJ_EryC1"/>
    <property type="match status" value="1"/>
</dbReference>
<gene>
    <name evidence="2" type="ORF">ACFPYJ_00955</name>
</gene>
<keyword evidence="2" id="KW-0032">Aminotransferase</keyword>
<sequence length="396" mass="43822">MEQLALYGGQPVIGTDRSLPNLFPRDIAPKAYDFVKEVLDSGFHPIRGMAERFEHKFAKMNNARYALSVSNCTSAIHTALAALEVGSGDEIVVTSISDYGSLAGVLALNAVPVFSDIDPDTGNVNAELIAKCITSKTKAIIVVHWHGSICDMDPIVSLAKDNGIPVIEDCCQCPFGEYKGKKAGTMGDIGCFSFDAEKHLSTEHGGMVLTNNKELYDKAFKFAISRGAYEVPGYGRKYDVIGLNYRYGDLEAAVGMAQLDTIEQQNARRVASADRLMDKIATIDGVIPISIAPGSSCLFWIFPVIFQMERFNTDIRTIGEALSTEGITGCSHLPYYFFVDACDYLEQSCERERYPGALKYISRTVRWVWNDKYTEEDVDLMYKAIKKVADYFRASE</sequence>
<dbReference type="Gene3D" id="3.40.640.10">
    <property type="entry name" value="Type I PLP-dependent aspartate aminotransferase-like (Major domain)"/>
    <property type="match status" value="1"/>
</dbReference>
<protein>
    <submittedName>
        <fullName evidence="2">DegT/DnrJ/EryC1/StrS family aminotransferase</fullName>
    </submittedName>
</protein>
<name>A0ABW0VQX6_9BACL</name>
<dbReference type="InterPro" id="IPR015424">
    <property type="entry name" value="PyrdxlP-dep_Trfase"/>
</dbReference>
<evidence type="ECO:0000313" key="2">
    <source>
        <dbReference type="EMBL" id="MFC5647703.1"/>
    </source>
</evidence>
<keyword evidence="1" id="KW-0663">Pyridoxal phosphate</keyword>
<dbReference type="InterPro" id="IPR000653">
    <property type="entry name" value="DegT/StrS_aminotransferase"/>
</dbReference>
<dbReference type="PANTHER" id="PTHR30244:SF34">
    <property type="entry name" value="DTDP-4-AMINO-4,6-DIDEOXYGALACTOSE TRANSAMINASE"/>
    <property type="match status" value="1"/>
</dbReference>
<dbReference type="GO" id="GO:0008483">
    <property type="term" value="F:transaminase activity"/>
    <property type="evidence" value="ECO:0007669"/>
    <property type="project" value="UniProtKB-KW"/>
</dbReference>
<evidence type="ECO:0000313" key="3">
    <source>
        <dbReference type="Proteomes" id="UP001596047"/>
    </source>
</evidence>